<evidence type="ECO:0000313" key="2">
    <source>
        <dbReference type="EMBL" id="CAC5423739.1"/>
    </source>
</evidence>
<evidence type="ECO:0008006" key="4">
    <source>
        <dbReference type="Google" id="ProtNLM"/>
    </source>
</evidence>
<sequence>MNHRTIPIEDYQKLPASVTDIKQGCRDHNRKFDFYCLFHNEPCCVSCVSEKHGNCQKLKSLQEVVEDVKSSASFTDLEDRVQDIRDLIDIMITEKQDNKESLRLQKNKMITEVQNVRKIIHNHLDKLQTDLLDKLENEEKNQSKSIDSFIEKLFEMHKHVEEIYNDLNKTKQHASDFQAFLCIYKWNQTIEKEEKHWMSWRTNQMMMS</sequence>
<feature type="coiled-coil region" evidence="1">
    <location>
        <begin position="92"/>
        <end position="152"/>
    </location>
</feature>
<protein>
    <recommendedName>
        <fullName evidence="4">B box-type domain-containing protein</fullName>
    </recommendedName>
</protein>
<dbReference type="AlphaFoldDB" id="A0A6J8ESX8"/>
<organism evidence="2 3">
    <name type="scientific">Mytilus coruscus</name>
    <name type="common">Sea mussel</name>
    <dbReference type="NCBI Taxonomy" id="42192"/>
    <lineage>
        <taxon>Eukaryota</taxon>
        <taxon>Metazoa</taxon>
        <taxon>Spiralia</taxon>
        <taxon>Lophotrochozoa</taxon>
        <taxon>Mollusca</taxon>
        <taxon>Bivalvia</taxon>
        <taxon>Autobranchia</taxon>
        <taxon>Pteriomorphia</taxon>
        <taxon>Mytilida</taxon>
        <taxon>Mytiloidea</taxon>
        <taxon>Mytilidae</taxon>
        <taxon>Mytilinae</taxon>
        <taxon>Mytilus</taxon>
    </lineage>
</organism>
<evidence type="ECO:0000256" key="1">
    <source>
        <dbReference type="SAM" id="Coils"/>
    </source>
</evidence>
<dbReference type="EMBL" id="CACVKT020009852">
    <property type="protein sequence ID" value="CAC5423739.1"/>
    <property type="molecule type" value="Genomic_DNA"/>
</dbReference>
<dbReference type="Gene3D" id="3.30.160.60">
    <property type="entry name" value="Classic Zinc Finger"/>
    <property type="match status" value="1"/>
</dbReference>
<keyword evidence="3" id="KW-1185">Reference proteome</keyword>
<dbReference type="PANTHER" id="PTHR24103">
    <property type="entry name" value="E3 UBIQUITIN-PROTEIN LIGASE TRIM"/>
    <property type="match status" value="1"/>
</dbReference>
<name>A0A6J8ESX8_MYTCO</name>
<gene>
    <name evidence="2" type="ORF">MCOR_55709</name>
</gene>
<accession>A0A6J8ESX8</accession>
<dbReference type="InterPro" id="IPR050143">
    <property type="entry name" value="TRIM/RBCC"/>
</dbReference>
<keyword evidence="1" id="KW-0175">Coiled coil</keyword>
<evidence type="ECO:0000313" key="3">
    <source>
        <dbReference type="Proteomes" id="UP000507470"/>
    </source>
</evidence>
<proteinExistence type="predicted"/>
<reference evidence="2 3" key="1">
    <citation type="submission" date="2020-06" db="EMBL/GenBank/DDBJ databases">
        <authorList>
            <person name="Li R."/>
            <person name="Bekaert M."/>
        </authorList>
    </citation>
    <scope>NUCLEOTIDE SEQUENCE [LARGE SCALE GENOMIC DNA]</scope>
    <source>
        <strain evidence="3">wild</strain>
    </source>
</reference>
<dbReference type="Proteomes" id="UP000507470">
    <property type="component" value="Unassembled WGS sequence"/>
</dbReference>
<dbReference type="SUPFAM" id="SSF57845">
    <property type="entry name" value="B-box zinc-binding domain"/>
    <property type="match status" value="1"/>
</dbReference>